<keyword evidence="2" id="KW-1185">Reference proteome</keyword>
<protein>
    <submittedName>
        <fullName evidence="1">Uncharacterized protein</fullName>
    </submittedName>
</protein>
<name>A0A2A2DBC0_9ACTN</name>
<evidence type="ECO:0000313" key="2">
    <source>
        <dbReference type="Proteomes" id="UP000218944"/>
    </source>
</evidence>
<dbReference type="EMBL" id="NSJV01000223">
    <property type="protein sequence ID" value="PAU48737.1"/>
    <property type="molecule type" value="Genomic_DNA"/>
</dbReference>
<dbReference type="AlphaFoldDB" id="A0A2A2DBC0"/>
<dbReference type="RefSeq" id="WP_095580926.1">
    <property type="nucleotide sequence ID" value="NZ_JAJQQQ010000014.1"/>
</dbReference>
<accession>A0A2A2DBC0</accession>
<gene>
    <name evidence="1" type="ORF">CK936_11880</name>
</gene>
<organism evidence="1 2">
    <name type="scientific">Streptomyces albireticuli</name>
    <dbReference type="NCBI Taxonomy" id="1940"/>
    <lineage>
        <taxon>Bacteria</taxon>
        <taxon>Bacillati</taxon>
        <taxon>Actinomycetota</taxon>
        <taxon>Actinomycetes</taxon>
        <taxon>Kitasatosporales</taxon>
        <taxon>Streptomycetaceae</taxon>
        <taxon>Streptomyces</taxon>
    </lineage>
</organism>
<sequence length="104" mass="11151">MTPQNPAQHAKIAADALERLVRDVQSGRAQWTHSTNVRQAVDDLTRLSAAMATALHQMTGVLAQLSQPGPQAAQAQQTAGALHLAGQHTTTAANQLRQARRTMH</sequence>
<proteinExistence type="predicted"/>
<evidence type="ECO:0000313" key="1">
    <source>
        <dbReference type="EMBL" id="PAU48737.1"/>
    </source>
</evidence>
<dbReference type="Proteomes" id="UP000218944">
    <property type="component" value="Unassembled WGS sequence"/>
</dbReference>
<reference evidence="1 2" key="1">
    <citation type="submission" date="2017-08" db="EMBL/GenBank/DDBJ databases">
        <title>Genome sequence of Streptomyces albireticuli NRRL B-1670.</title>
        <authorList>
            <person name="Graham D.E."/>
            <person name="Mahan K.M."/>
            <person name="Klingeman D.M."/>
            <person name="Hettich R.L."/>
            <person name="Parry R.J."/>
            <person name="Spain J.C."/>
        </authorList>
    </citation>
    <scope>NUCLEOTIDE SEQUENCE [LARGE SCALE GENOMIC DNA]</scope>
    <source>
        <strain evidence="1 2">NRRL B-1670</strain>
    </source>
</reference>
<comment type="caution">
    <text evidence="1">The sequence shown here is derived from an EMBL/GenBank/DDBJ whole genome shotgun (WGS) entry which is preliminary data.</text>
</comment>